<dbReference type="NCBIfam" id="TIGR04282">
    <property type="entry name" value="glyco_like_cofC"/>
    <property type="match status" value="1"/>
</dbReference>
<evidence type="ECO:0000313" key="1">
    <source>
        <dbReference type="EMBL" id="SDW45692.1"/>
    </source>
</evidence>
<dbReference type="AlphaFoldDB" id="A0A1H2TPH6"/>
<dbReference type="SUPFAM" id="SSF53448">
    <property type="entry name" value="Nucleotide-diphospho-sugar transferases"/>
    <property type="match status" value="1"/>
</dbReference>
<evidence type="ECO:0000313" key="2">
    <source>
        <dbReference type="Proteomes" id="UP000198816"/>
    </source>
</evidence>
<reference evidence="2" key="1">
    <citation type="submission" date="2016-10" db="EMBL/GenBank/DDBJ databases">
        <authorList>
            <person name="Varghese N."/>
            <person name="Submissions S."/>
        </authorList>
    </citation>
    <scope>NUCLEOTIDE SEQUENCE [LARGE SCALE GENOMIC DNA]</scope>
    <source>
        <strain evidence="2">DSM 217</strain>
    </source>
</reference>
<dbReference type="Proteomes" id="UP000198816">
    <property type="component" value="Unassembled WGS sequence"/>
</dbReference>
<accession>A0A1H2TPH6</accession>
<evidence type="ECO:0008006" key="3">
    <source>
        <dbReference type="Google" id="ProtNLM"/>
    </source>
</evidence>
<dbReference type="Gene3D" id="3.90.550.10">
    <property type="entry name" value="Spore Coat Polysaccharide Biosynthesis Protein SpsA, Chain A"/>
    <property type="match status" value="1"/>
</dbReference>
<dbReference type="PANTHER" id="PTHR36529">
    <property type="entry name" value="SLL1095 PROTEIN"/>
    <property type="match status" value="1"/>
</dbReference>
<protein>
    <recommendedName>
        <fullName evidence="3">Glycosyltransferase</fullName>
    </recommendedName>
</protein>
<gene>
    <name evidence="1" type="ORF">SAMN05421783_10494</name>
</gene>
<dbReference type="InterPro" id="IPR029044">
    <property type="entry name" value="Nucleotide-diphossugar_trans"/>
</dbReference>
<dbReference type="Pfam" id="PF09837">
    <property type="entry name" value="DUF2064"/>
    <property type="match status" value="1"/>
</dbReference>
<name>A0A1H2TPH6_THIRO</name>
<organism evidence="1 2">
    <name type="scientific">Thiocapsa roseopersicina</name>
    <dbReference type="NCBI Taxonomy" id="1058"/>
    <lineage>
        <taxon>Bacteria</taxon>
        <taxon>Pseudomonadati</taxon>
        <taxon>Pseudomonadota</taxon>
        <taxon>Gammaproteobacteria</taxon>
        <taxon>Chromatiales</taxon>
        <taxon>Chromatiaceae</taxon>
        <taxon>Thiocapsa</taxon>
    </lineage>
</organism>
<dbReference type="PANTHER" id="PTHR36529:SF1">
    <property type="entry name" value="GLYCOSYLTRANSFERASE"/>
    <property type="match status" value="1"/>
</dbReference>
<dbReference type="InterPro" id="IPR018641">
    <property type="entry name" value="Trfase_1_rSAM/seldom-assoc"/>
</dbReference>
<proteinExistence type="predicted"/>
<sequence>MAARQARAVAAAGPWPDVSGPCHPDSGSVLHPNARILIFAKAPIPGQVKTRLIPALGPAGAAELACDLLDRLVRRLSGARLAPVELWCSPDPEHPIFLDLAESAGVALRTQRGEDLGERLSAAAEDALGRADAVLLVGADIPVLDADYCASALEALADSDAVLGPAEDGGYVLLGMKAPAPSLFKDMPWGGDRVAAITRRRIASLGWRCAELPTLWDLDRPEDLLRYRRLDVDWGDARRRAGRVED</sequence>
<dbReference type="EMBL" id="FNNZ01000004">
    <property type="protein sequence ID" value="SDW45692.1"/>
    <property type="molecule type" value="Genomic_DNA"/>
</dbReference>
<keyword evidence="2" id="KW-1185">Reference proteome</keyword>
<dbReference type="STRING" id="1058.SAMN05421783_10494"/>